<comment type="similarity">
    <text evidence="2">Belongs to the FAD-dependent glycerol-3-phosphate dehydrogenase family.</text>
</comment>
<dbReference type="SUPFAM" id="SSF54373">
    <property type="entry name" value="FAD-linked reductases, C-terminal domain"/>
    <property type="match status" value="1"/>
</dbReference>
<dbReference type="PANTHER" id="PTHR11985:SF15">
    <property type="entry name" value="GLYCEROL-3-PHOSPHATE DEHYDROGENASE, MITOCHONDRIAL"/>
    <property type="match status" value="1"/>
</dbReference>
<feature type="domain" description="FAD dependent oxidoreductase" evidence="6">
    <location>
        <begin position="24"/>
        <end position="389"/>
    </location>
</feature>
<comment type="cofactor">
    <cofactor evidence="1">
        <name>FAD</name>
        <dbReference type="ChEBI" id="CHEBI:57692"/>
    </cofactor>
</comment>
<dbReference type="KEGG" id="azm:DM194_18785"/>
<dbReference type="GO" id="GO:0046168">
    <property type="term" value="P:glycerol-3-phosphate catabolic process"/>
    <property type="evidence" value="ECO:0007669"/>
    <property type="project" value="TreeGrafter"/>
</dbReference>
<keyword evidence="8" id="KW-1185">Reference proteome</keyword>
<keyword evidence="5" id="KW-0560">Oxidoreductase</keyword>
<evidence type="ECO:0000256" key="4">
    <source>
        <dbReference type="ARBA" id="ARBA00022827"/>
    </source>
</evidence>
<dbReference type="OrthoDB" id="9766796at2"/>
<name>A0A2U9SCI8_9PROT</name>
<proteinExistence type="inferred from homology"/>
<evidence type="ECO:0000256" key="3">
    <source>
        <dbReference type="ARBA" id="ARBA00022630"/>
    </source>
</evidence>
<keyword evidence="7" id="KW-0614">Plasmid</keyword>
<evidence type="ECO:0000256" key="2">
    <source>
        <dbReference type="ARBA" id="ARBA00007330"/>
    </source>
</evidence>
<dbReference type="PANTHER" id="PTHR11985">
    <property type="entry name" value="GLYCEROL-3-PHOSPHATE DEHYDROGENASE"/>
    <property type="match status" value="1"/>
</dbReference>
<evidence type="ECO:0000259" key="6">
    <source>
        <dbReference type="Pfam" id="PF01266"/>
    </source>
</evidence>
<gene>
    <name evidence="7" type="ORF">DM194_18785</name>
</gene>
<dbReference type="InterPro" id="IPR000447">
    <property type="entry name" value="G3P_DH_FAD-dep"/>
</dbReference>
<dbReference type="EMBL" id="CP029831">
    <property type="protein sequence ID" value="AWU96336.1"/>
    <property type="molecule type" value="Genomic_DNA"/>
</dbReference>
<protein>
    <submittedName>
        <fullName evidence="7">Glycerol-3-phosphate dehydrogenase</fullName>
    </submittedName>
</protein>
<dbReference type="Gene3D" id="3.50.50.60">
    <property type="entry name" value="FAD/NAD(P)-binding domain"/>
    <property type="match status" value="1"/>
</dbReference>
<evidence type="ECO:0000256" key="5">
    <source>
        <dbReference type="ARBA" id="ARBA00023002"/>
    </source>
</evidence>
<dbReference type="RefSeq" id="WP_111069076.1">
    <property type="nucleotide sequence ID" value="NZ_CP029831.1"/>
</dbReference>
<dbReference type="InterPro" id="IPR006076">
    <property type="entry name" value="FAD-dep_OxRdtase"/>
</dbReference>
<keyword evidence="4" id="KW-0274">FAD</keyword>
<dbReference type="Gene3D" id="3.30.9.10">
    <property type="entry name" value="D-Amino Acid Oxidase, subunit A, domain 2"/>
    <property type="match status" value="1"/>
</dbReference>
<keyword evidence="3" id="KW-0285">Flavoprotein</keyword>
<dbReference type="PRINTS" id="PR01001">
    <property type="entry name" value="FADG3PDH"/>
</dbReference>
<dbReference type="Proteomes" id="UP000249605">
    <property type="component" value="Plasmid unnamed7"/>
</dbReference>
<dbReference type="AlphaFoldDB" id="A0A2U9SCI8"/>
<reference evidence="7 8" key="1">
    <citation type="submission" date="2018-06" db="EMBL/GenBank/DDBJ databases">
        <title>Complete genome sequencing of Azospirillum sp. M2T2B2.</title>
        <authorList>
            <person name="Heo J."/>
            <person name="Kim S.-J."/>
            <person name="Kwon S.-W."/>
            <person name="Anandham R."/>
        </authorList>
    </citation>
    <scope>NUCLEOTIDE SEQUENCE [LARGE SCALE GENOMIC DNA]</scope>
    <source>
        <strain evidence="7 8">M2T2B2</strain>
        <plasmid evidence="7 8">unnamed7</plasmid>
    </source>
</reference>
<dbReference type="SUPFAM" id="SSF51905">
    <property type="entry name" value="FAD/NAD(P)-binding domain"/>
    <property type="match status" value="1"/>
</dbReference>
<dbReference type="InterPro" id="IPR036188">
    <property type="entry name" value="FAD/NAD-bd_sf"/>
</dbReference>
<dbReference type="GO" id="GO:0004368">
    <property type="term" value="F:glycerol-3-phosphate dehydrogenase (quinone) activity"/>
    <property type="evidence" value="ECO:0007669"/>
    <property type="project" value="InterPro"/>
</dbReference>
<sequence length="525" mass="57506">MVQTAVAGTQVRQQELTRDEPLYDAVIIGGGINGTAAAQELSRAGYSVLLCEKGDFAGGASGRSSRMLHCGLRYFETPSPVRDFALHPRRFVSALSMARAAMEARADLAQDDRVATRPITLCFPVWPDSPVRRWHLSAGLRLLQALHTKGPSLDARILGAAEARRHPITQDLRDLDRLQAMAAFREYLFAHPERLCLDAALDAEAHGAAMELFTTARIGDRQPDGTWRIALEAPHGQRHVRARTVINMAGTWMESAGNIPGRLVRGTKGAHIVVRLPERYRDHGIATMHRGGHPFYCLPLGDEFFYFGPTETPFEGDATDVAADQEDIDFLLGEANHLLPGLKLTRADVHQTWAGVRPLTWDPQRPMGARERILHDLESRGMPNVFAMTAGPVMSHRSAGREILDKVQGRLGSREPVNAQSPARASASGADLILPNRGGVPRQALLDAVTREHARDLYGVLVQRTGLVWQGLLSREDAAAVADVIAGPLGWTDEDKVREVDAFLALQARRFAPPTPTPTASPDRQ</sequence>
<dbReference type="Pfam" id="PF01266">
    <property type="entry name" value="DAO"/>
    <property type="match status" value="1"/>
</dbReference>
<geneLocation type="plasmid" evidence="7 8">
    <name>unnamed7</name>
</geneLocation>
<accession>A0A2U9SCI8</accession>
<evidence type="ECO:0000313" key="7">
    <source>
        <dbReference type="EMBL" id="AWU96336.1"/>
    </source>
</evidence>
<evidence type="ECO:0000313" key="8">
    <source>
        <dbReference type="Proteomes" id="UP000249605"/>
    </source>
</evidence>
<evidence type="ECO:0000256" key="1">
    <source>
        <dbReference type="ARBA" id="ARBA00001974"/>
    </source>
</evidence>
<organism evidence="7 8">
    <name type="scientific">Azospirillum ramasamyi</name>
    <dbReference type="NCBI Taxonomy" id="682998"/>
    <lineage>
        <taxon>Bacteria</taxon>
        <taxon>Pseudomonadati</taxon>
        <taxon>Pseudomonadota</taxon>
        <taxon>Alphaproteobacteria</taxon>
        <taxon>Rhodospirillales</taxon>
        <taxon>Azospirillaceae</taxon>
        <taxon>Azospirillum</taxon>
    </lineage>
</organism>